<accession>A0AA36H576</accession>
<reference evidence="9" key="1">
    <citation type="submission" date="2023-07" db="EMBL/GenBank/DDBJ databases">
        <authorList>
            <consortium name="CYATHOMIX"/>
        </authorList>
    </citation>
    <scope>NUCLEOTIDE SEQUENCE</scope>
    <source>
        <strain evidence="9">N/A</strain>
    </source>
</reference>
<evidence type="ECO:0000256" key="7">
    <source>
        <dbReference type="ARBA" id="ARBA00023136"/>
    </source>
</evidence>
<feature type="transmembrane region" description="Helical" evidence="8">
    <location>
        <begin position="276"/>
        <end position="294"/>
    </location>
</feature>
<dbReference type="PANTHER" id="PTHR11101:SF80">
    <property type="entry name" value="PHOSPHATE TRANSPORTER"/>
    <property type="match status" value="1"/>
</dbReference>
<comment type="caution">
    <text evidence="9">The sequence shown here is derived from an EMBL/GenBank/DDBJ whole genome shotgun (WGS) entry which is preliminary data.</text>
</comment>
<dbReference type="GO" id="GO:0005315">
    <property type="term" value="F:phosphate transmembrane transporter activity"/>
    <property type="evidence" value="ECO:0007669"/>
    <property type="project" value="InterPro"/>
</dbReference>
<feature type="transmembrane region" description="Helical" evidence="8">
    <location>
        <begin position="100"/>
        <end position="120"/>
    </location>
</feature>
<sequence>MCHACDITGVYSRCACLFLPSIYNNKLAGDHRANVKFGSSRIFCFFVNGLDCGTGVISSKATARYTATAHPATEFRAHRIPFPEESRKMVVDLVAFQSTLVPWVVVGAIIAFILAFAIGANDTANSFGTSVGSKVITLTQAYILASIFETLGACLLGHKVTDTMRKGVLDLSVYNNSELELMYGQISILSGCGAWMLLATFFKLPVSTTHSIVGATIGFSLMLRGTTGIRWHKISRIFASWIVSPLLSGIVSVVFFIIIDHFVLRKSRPLASGLRILPVLYFACMTFNVFTIIYEGSEFLYFDRLNLKQCIFISIAAGVISAIAAKFILAPWLKRSILARTDIESNNSSELNAMNGQKAALLDFEKDEKAAGSTGHGAGIGSSLGKEQSANDAIAEWRAKQALAMNTVAPSSSVASFFRSGKPEDPQAALLFSLLQVMTACFGGFAHGGNDVSNAIAPLASLYVIYMEGSAFQTLDTPVYILLYGALGMCIGLWVLGHRVIYTVGENLTKITPPSGFAIEFGAAVTVLIASKLGLPISSTQCKVGSVVAVGLVQAGHTVQWSTFRNICLSWIVTLPVAGVLSAFIITLFRFFVL</sequence>
<evidence type="ECO:0000256" key="1">
    <source>
        <dbReference type="ARBA" id="ARBA00004141"/>
    </source>
</evidence>
<evidence type="ECO:0000313" key="9">
    <source>
        <dbReference type="EMBL" id="CAJ0604269.1"/>
    </source>
</evidence>
<evidence type="ECO:0000313" key="10">
    <source>
        <dbReference type="Proteomes" id="UP001176961"/>
    </source>
</evidence>
<gene>
    <name evidence="9" type="ORF">CYNAS_LOCUS16252</name>
</gene>
<proteinExistence type="inferred from homology"/>
<dbReference type="Pfam" id="PF01384">
    <property type="entry name" value="PHO4"/>
    <property type="match status" value="1"/>
</dbReference>
<dbReference type="EMBL" id="CATQJL010000305">
    <property type="protein sequence ID" value="CAJ0604269.1"/>
    <property type="molecule type" value="Genomic_DNA"/>
</dbReference>
<feature type="transmembrane region" description="Helical" evidence="8">
    <location>
        <begin position="569"/>
        <end position="593"/>
    </location>
</feature>
<keyword evidence="7 8" id="KW-0472">Membrane</keyword>
<dbReference type="GO" id="GO:0016020">
    <property type="term" value="C:membrane"/>
    <property type="evidence" value="ECO:0007669"/>
    <property type="project" value="UniProtKB-SubCell"/>
</dbReference>
<dbReference type="AlphaFoldDB" id="A0AA36H576"/>
<dbReference type="PANTHER" id="PTHR11101">
    <property type="entry name" value="PHOSPHATE TRANSPORTER"/>
    <property type="match status" value="1"/>
</dbReference>
<feature type="transmembrane region" description="Helical" evidence="8">
    <location>
        <begin position="306"/>
        <end position="329"/>
    </location>
</feature>
<feature type="transmembrane region" description="Helical" evidence="8">
    <location>
        <begin position="141"/>
        <end position="161"/>
    </location>
</feature>
<comment type="subcellular location">
    <subcellularLocation>
        <location evidence="1 8">Membrane</location>
        <topology evidence="1 8">Multi-pass membrane protein</topology>
    </subcellularLocation>
</comment>
<evidence type="ECO:0000256" key="6">
    <source>
        <dbReference type="ARBA" id="ARBA00022989"/>
    </source>
</evidence>
<comment type="similarity">
    <text evidence="2 8">Belongs to the inorganic phosphate transporter (PiT) (TC 2.A.20) family.</text>
</comment>
<feature type="transmembrane region" description="Helical" evidence="8">
    <location>
        <begin position="181"/>
        <end position="200"/>
    </location>
</feature>
<feature type="transmembrane region" description="Helical" evidence="8">
    <location>
        <begin position="238"/>
        <end position="264"/>
    </location>
</feature>
<keyword evidence="6 8" id="KW-1133">Transmembrane helix</keyword>
<name>A0AA36H576_CYLNA</name>
<evidence type="ECO:0000256" key="3">
    <source>
        <dbReference type="ARBA" id="ARBA00022448"/>
    </source>
</evidence>
<comment type="function">
    <text evidence="8">Sodium-phosphate symporter.</text>
</comment>
<organism evidence="9 10">
    <name type="scientific">Cylicocyclus nassatus</name>
    <name type="common">Nematode worm</name>
    <dbReference type="NCBI Taxonomy" id="53992"/>
    <lineage>
        <taxon>Eukaryota</taxon>
        <taxon>Metazoa</taxon>
        <taxon>Ecdysozoa</taxon>
        <taxon>Nematoda</taxon>
        <taxon>Chromadorea</taxon>
        <taxon>Rhabditida</taxon>
        <taxon>Rhabditina</taxon>
        <taxon>Rhabditomorpha</taxon>
        <taxon>Strongyloidea</taxon>
        <taxon>Strongylidae</taxon>
        <taxon>Cylicocyclus</taxon>
    </lineage>
</organism>
<keyword evidence="10" id="KW-1185">Reference proteome</keyword>
<evidence type="ECO:0000256" key="5">
    <source>
        <dbReference type="ARBA" id="ARBA00022692"/>
    </source>
</evidence>
<keyword evidence="5 8" id="KW-0812">Transmembrane</keyword>
<protein>
    <recommendedName>
        <fullName evidence="8">Phosphate transporter</fullName>
    </recommendedName>
</protein>
<feature type="transmembrane region" description="Helical" evidence="8">
    <location>
        <begin position="517"/>
        <end position="535"/>
    </location>
</feature>
<dbReference type="GO" id="GO:0035435">
    <property type="term" value="P:phosphate ion transmembrane transport"/>
    <property type="evidence" value="ECO:0007669"/>
    <property type="project" value="TreeGrafter"/>
</dbReference>
<evidence type="ECO:0000256" key="4">
    <source>
        <dbReference type="ARBA" id="ARBA00022592"/>
    </source>
</evidence>
<evidence type="ECO:0000256" key="2">
    <source>
        <dbReference type="ARBA" id="ARBA00009916"/>
    </source>
</evidence>
<dbReference type="InterPro" id="IPR001204">
    <property type="entry name" value="Phos_transporter"/>
</dbReference>
<dbReference type="Proteomes" id="UP001176961">
    <property type="component" value="Unassembled WGS sequence"/>
</dbReference>
<keyword evidence="4 8" id="KW-0592">Phosphate transport</keyword>
<keyword evidence="3 8" id="KW-0813">Transport</keyword>
<feature type="transmembrane region" description="Helical" evidence="8">
    <location>
        <begin position="479"/>
        <end position="497"/>
    </location>
</feature>
<evidence type="ECO:0000256" key="8">
    <source>
        <dbReference type="RuleBase" id="RU363058"/>
    </source>
</evidence>